<dbReference type="Gene3D" id="1.20.58.340">
    <property type="entry name" value="Magnesium transport protein CorA, transmembrane region"/>
    <property type="match status" value="1"/>
</dbReference>
<feature type="transmembrane region" description="Helical" evidence="1">
    <location>
        <begin position="312"/>
        <end position="331"/>
    </location>
</feature>
<keyword evidence="1" id="KW-0812">Transmembrane</keyword>
<protein>
    <recommendedName>
        <fullName evidence="4">Mg2+ transporter protein, CorA-like/Zinc transport protein ZntB</fullName>
    </recommendedName>
</protein>
<name>A0AAV9GMA1_9PEZI</name>
<keyword evidence="1" id="KW-1133">Transmembrane helix</keyword>
<feature type="transmembrane region" description="Helical" evidence="1">
    <location>
        <begin position="343"/>
        <end position="363"/>
    </location>
</feature>
<reference evidence="2" key="1">
    <citation type="journal article" date="2023" name="Mol. Phylogenet. Evol.">
        <title>Genome-scale phylogeny and comparative genomics of the fungal order Sordariales.</title>
        <authorList>
            <person name="Hensen N."/>
            <person name="Bonometti L."/>
            <person name="Westerberg I."/>
            <person name="Brannstrom I.O."/>
            <person name="Guillou S."/>
            <person name="Cros-Aarteil S."/>
            <person name="Calhoun S."/>
            <person name="Haridas S."/>
            <person name="Kuo A."/>
            <person name="Mondo S."/>
            <person name="Pangilinan J."/>
            <person name="Riley R."/>
            <person name="LaButti K."/>
            <person name="Andreopoulos B."/>
            <person name="Lipzen A."/>
            <person name="Chen C."/>
            <person name="Yan M."/>
            <person name="Daum C."/>
            <person name="Ng V."/>
            <person name="Clum A."/>
            <person name="Steindorff A."/>
            <person name="Ohm R.A."/>
            <person name="Martin F."/>
            <person name="Silar P."/>
            <person name="Natvig D.O."/>
            <person name="Lalanne C."/>
            <person name="Gautier V."/>
            <person name="Ament-Velasquez S.L."/>
            <person name="Kruys A."/>
            <person name="Hutchinson M.I."/>
            <person name="Powell A.J."/>
            <person name="Barry K."/>
            <person name="Miller A.N."/>
            <person name="Grigoriev I.V."/>
            <person name="Debuchy R."/>
            <person name="Gladieux P."/>
            <person name="Hiltunen Thoren M."/>
            <person name="Johannesson H."/>
        </authorList>
    </citation>
    <scope>NUCLEOTIDE SEQUENCE</scope>
    <source>
        <strain evidence="2">PSN243</strain>
    </source>
</reference>
<evidence type="ECO:0000313" key="2">
    <source>
        <dbReference type="EMBL" id="KAK4448423.1"/>
    </source>
</evidence>
<evidence type="ECO:0000313" key="3">
    <source>
        <dbReference type="Proteomes" id="UP001321760"/>
    </source>
</evidence>
<proteinExistence type="predicted"/>
<reference evidence="2" key="2">
    <citation type="submission" date="2023-05" db="EMBL/GenBank/DDBJ databases">
        <authorList>
            <consortium name="Lawrence Berkeley National Laboratory"/>
            <person name="Steindorff A."/>
            <person name="Hensen N."/>
            <person name="Bonometti L."/>
            <person name="Westerberg I."/>
            <person name="Brannstrom I.O."/>
            <person name="Guillou S."/>
            <person name="Cros-Aarteil S."/>
            <person name="Calhoun S."/>
            <person name="Haridas S."/>
            <person name="Kuo A."/>
            <person name="Mondo S."/>
            <person name="Pangilinan J."/>
            <person name="Riley R."/>
            <person name="Labutti K."/>
            <person name="Andreopoulos B."/>
            <person name="Lipzen A."/>
            <person name="Chen C."/>
            <person name="Yanf M."/>
            <person name="Daum C."/>
            <person name="Ng V."/>
            <person name="Clum A."/>
            <person name="Ohm R."/>
            <person name="Martin F."/>
            <person name="Silar P."/>
            <person name="Natvig D."/>
            <person name="Lalanne C."/>
            <person name="Gautier V."/>
            <person name="Ament-Velasquez S.L."/>
            <person name="Kruys A."/>
            <person name="Hutchinson M.I."/>
            <person name="Powell A.J."/>
            <person name="Barry K."/>
            <person name="Miller A.N."/>
            <person name="Grigoriev I.V."/>
            <person name="Debuchy R."/>
            <person name="Gladieux P."/>
            <person name="Thoren M.H."/>
            <person name="Johannesson H."/>
        </authorList>
    </citation>
    <scope>NUCLEOTIDE SEQUENCE</scope>
    <source>
        <strain evidence="2">PSN243</strain>
    </source>
</reference>
<keyword evidence="3" id="KW-1185">Reference proteome</keyword>
<comment type="caution">
    <text evidence="2">The sequence shown here is derived from an EMBL/GenBank/DDBJ whole genome shotgun (WGS) entry which is preliminary data.</text>
</comment>
<organism evidence="2 3">
    <name type="scientific">Podospora aff. communis PSN243</name>
    <dbReference type="NCBI Taxonomy" id="3040156"/>
    <lineage>
        <taxon>Eukaryota</taxon>
        <taxon>Fungi</taxon>
        <taxon>Dikarya</taxon>
        <taxon>Ascomycota</taxon>
        <taxon>Pezizomycotina</taxon>
        <taxon>Sordariomycetes</taxon>
        <taxon>Sordariomycetidae</taxon>
        <taxon>Sordariales</taxon>
        <taxon>Podosporaceae</taxon>
        <taxon>Podospora</taxon>
    </lineage>
</organism>
<keyword evidence="1" id="KW-0472">Membrane</keyword>
<dbReference type="AlphaFoldDB" id="A0AAV9GMA1"/>
<sequence length="376" mass="41974">MESPRRPAPPSIKQLKFIPAPHGHELVTISSPGTTAVRIAQSLPQTLRASTQEDYKTPPVRLVKLYLLPPVPDQPTGPQTINASQKDILQMWLLFDLDPTALRLLTKGIHGFSQHRPLSREANNNTFYFVASSFTYNVIWTHNSETQSTSGVVVAKRSDIVEHYLEGFWDALQVHSEVLRHPLYPFVALSTQTMDASLDKVSKASRTVGAVLVRLEDDARQLRSLQRATDAFVRDGFLSVTNQAGGAAAEVMTTIRTLQQQMDSWEIHINYIRARAKNQLTVLFNLIARYDAASNIAVAWAAKKDSSSMKSIAVMTMAFLPGTFLAALFTLPSLPAPAQIEFWVYWALAIPVTLFVFGFQQYWSSRESKGTWGLRS</sequence>
<dbReference type="EMBL" id="MU865943">
    <property type="protein sequence ID" value="KAK4448423.1"/>
    <property type="molecule type" value="Genomic_DNA"/>
</dbReference>
<accession>A0AAV9GMA1</accession>
<evidence type="ECO:0008006" key="4">
    <source>
        <dbReference type="Google" id="ProtNLM"/>
    </source>
</evidence>
<evidence type="ECO:0000256" key="1">
    <source>
        <dbReference type="SAM" id="Phobius"/>
    </source>
</evidence>
<dbReference type="Proteomes" id="UP001321760">
    <property type="component" value="Unassembled WGS sequence"/>
</dbReference>
<gene>
    <name evidence="2" type="ORF">QBC34DRAFT_465825</name>
</gene>